<proteinExistence type="predicted"/>
<reference evidence="5" key="1">
    <citation type="submission" date="2015-08" db="EMBL/GenBank/DDBJ databases">
        <authorList>
            <person name="Varghese N."/>
        </authorList>
    </citation>
    <scope>NUCLEOTIDE SEQUENCE [LARGE SCALE GENOMIC DNA]</scope>
    <source>
        <strain evidence="5">DSM 18181</strain>
    </source>
</reference>
<evidence type="ECO:0000313" key="4">
    <source>
        <dbReference type="EMBL" id="CUA92883.1"/>
    </source>
</evidence>
<dbReference type="PANTHER" id="PTHR43685:SF3">
    <property type="entry name" value="SLR2126 PROTEIN"/>
    <property type="match status" value="1"/>
</dbReference>
<dbReference type="Proteomes" id="UP000183649">
    <property type="component" value="Unassembled WGS sequence"/>
</dbReference>
<keyword evidence="1 4" id="KW-0808">Transferase</keyword>
<dbReference type="Pfam" id="PF02709">
    <property type="entry name" value="Glyco_transf_7C"/>
    <property type="match status" value="1"/>
</dbReference>
<dbReference type="SUPFAM" id="SSF53448">
    <property type="entry name" value="Nucleotide-diphospho-sugar transferases"/>
    <property type="match status" value="1"/>
</dbReference>
<organism evidence="4 5">
    <name type="scientific">Thiomonas bhubaneswarensis</name>
    <dbReference type="NCBI Taxonomy" id="339866"/>
    <lineage>
        <taxon>Bacteria</taxon>
        <taxon>Pseudomonadati</taxon>
        <taxon>Pseudomonadota</taxon>
        <taxon>Betaproteobacteria</taxon>
        <taxon>Burkholderiales</taxon>
        <taxon>Thiomonas</taxon>
    </lineage>
</organism>
<sequence length="288" mass="33234">MAPIKHKASIIVLTYNRPDALFAVLYGLAHQILLPWEVIISDDGSTSENKQATLTHLQKHQWPFKIKYLWHPDIGFTASRARNQGVFYSSGNYIILLDGDCVPRRDFIFQHLHIARGGAFVNGSRILLNANLSNIVISSPQIVENHSFYWMLQKVMGKANKWPIPLVKIPNRLRKASASFHWKGIRSCNFSLWRSDFDKINGFDESFVGWGHEDADFVWRLQRTGCRRINGFWATEVFHLWHQEASRDRESANASRLHERMTRPDSSYLAARGIKDSTYDDCELVYAN</sequence>
<dbReference type="Gene3D" id="3.90.550.10">
    <property type="entry name" value="Spore Coat Polysaccharide Biosynthesis Protein SpsA, Chain A"/>
    <property type="match status" value="1"/>
</dbReference>
<keyword evidence="5" id="KW-1185">Reference proteome</keyword>
<dbReference type="AlphaFoldDB" id="A0A0K6HQ03"/>
<dbReference type="CDD" id="cd06420">
    <property type="entry name" value="GT2_Chondriotin_Pol_N"/>
    <property type="match status" value="1"/>
</dbReference>
<evidence type="ECO:0000259" key="2">
    <source>
        <dbReference type="Pfam" id="PF00535"/>
    </source>
</evidence>
<gene>
    <name evidence="4" type="ORF">Ga0061069_10122</name>
</gene>
<protein>
    <submittedName>
        <fullName evidence="4">Glycosyltransferase, GT2 family</fullName>
    </submittedName>
</protein>
<dbReference type="InterPro" id="IPR001173">
    <property type="entry name" value="Glyco_trans_2-like"/>
</dbReference>
<accession>A0A0K6HQ03</accession>
<dbReference type="GO" id="GO:0016740">
    <property type="term" value="F:transferase activity"/>
    <property type="evidence" value="ECO:0007669"/>
    <property type="project" value="UniProtKB-KW"/>
</dbReference>
<dbReference type="STRING" id="339866.GCA_001418255_00021"/>
<evidence type="ECO:0000313" key="5">
    <source>
        <dbReference type="Proteomes" id="UP000183649"/>
    </source>
</evidence>
<dbReference type="EMBL" id="CYHF01000001">
    <property type="protein sequence ID" value="CUA92883.1"/>
    <property type="molecule type" value="Genomic_DNA"/>
</dbReference>
<evidence type="ECO:0000256" key="1">
    <source>
        <dbReference type="ARBA" id="ARBA00022679"/>
    </source>
</evidence>
<dbReference type="InterPro" id="IPR050834">
    <property type="entry name" value="Glycosyltransf_2"/>
</dbReference>
<name>A0A0K6HQ03_9BURK</name>
<dbReference type="PANTHER" id="PTHR43685">
    <property type="entry name" value="GLYCOSYLTRANSFERASE"/>
    <property type="match status" value="1"/>
</dbReference>
<feature type="domain" description="Glycosyltransferase 2-like" evidence="2">
    <location>
        <begin position="9"/>
        <end position="117"/>
    </location>
</feature>
<feature type="domain" description="Galactosyltransferase C-terminal" evidence="3">
    <location>
        <begin position="174"/>
        <end position="227"/>
    </location>
</feature>
<dbReference type="InterPro" id="IPR029044">
    <property type="entry name" value="Nucleotide-diphossugar_trans"/>
</dbReference>
<evidence type="ECO:0000259" key="3">
    <source>
        <dbReference type="Pfam" id="PF02709"/>
    </source>
</evidence>
<dbReference type="InterPro" id="IPR027791">
    <property type="entry name" value="Galactosyl_T_C"/>
</dbReference>
<dbReference type="Pfam" id="PF00535">
    <property type="entry name" value="Glycos_transf_2"/>
    <property type="match status" value="1"/>
</dbReference>